<dbReference type="InterPro" id="IPR035919">
    <property type="entry name" value="EAL_sf"/>
</dbReference>
<dbReference type="EMBL" id="JBAJEX010000001">
    <property type="protein sequence ID" value="MEO1766169.1"/>
    <property type="molecule type" value="Genomic_DNA"/>
</dbReference>
<keyword evidence="6" id="KW-1185">Reference proteome</keyword>
<dbReference type="PANTHER" id="PTHR44757">
    <property type="entry name" value="DIGUANYLATE CYCLASE DGCP"/>
    <property type="match status" value="1"/>
</dbReference>
<dbReference type="InterPro" id="IPR052155">
    <property type="entry name" value="Biofilm_reg_signaling"/>
</dbReference>
<keyword evidence="2" id="KW-0812">Transmembrane</keyword>
<dbReference type="PROSITE" id="PS50883">
    <property type="entry name" value="EAL"/>
    <property type="match status" value="1"/>
</dbReference>
<feature type="transmembrane region" description="Helical" evidence="2">
    <location>
        <begin position="81"/>
        <end position="99"/>
    </location>
</feature>
<dbReference type="PROSITE" id="PS50887">
    <property type="entry name" value="GGDEF"/>
    <property type="match status" value="1"/>
</dbReference>
<comment type="caution">
    <text evidence="5">The sequence shown here is derived from an EMBL/GenBank/DDBJ whole genome shotgun (WGS) entry which is preliminary data.</text>
</comment>
<evidence type="ECO:0000259" key="4">
    <source>
        <dbReference type="PROSITE" id="PS50887"/>
    </source>
</evidence>
<dbReference type="CDD" id="cd01948">
    <property type="entry name" value="EAL"/>
    <property type="match status" value="1"/>
</dbReference>
<dbReference type="PANTHER" id="PTHR44757:SF2">
    <property type="entry name" value="BIOFILM ARCHITECTURE MAINTENANCE PROTEIN MBAA"/>
    <property type="match status" value="1"/>
</dbReference>
<evidence type="ECO:0000259" key="3">
    <source>
        <dbReference type="PROSITE" id="PS50883"/>
    </source>
</evidence>
<feature type="domain" description="GGDEF" evidence="4">
    <location>
        <begin position="185"/>
        <end position="318"/>
    </location>
</feature>
<dbReference type="SMART" id="SM00267">
    <property type="entry name" value="GGDEF"/>
    <property type="match status" value="1"/>
</dbReference>
<dbReference type="SMART" id="SM00052">
    <property type="entry name" value="EAL"/>
    <property type="match status" value="1"/>
</dbReference>
<reference evidence="5 6" key="1">
    <citation type="submission" date="2024-02" db="EMBL/GenBank/DDBJ databases">
        <title>New thermophilic sulfur-oxidizing bacteria from a hot springs of the Uzon caldera (Kamchatka, Russia).</title>
        <authorList>
            <person name="Dukat A.M."/>
            <person name="Elcheninov A.G."/>
            <person name="Frolov E.N."/>
        </authorList>
    </citation>
    <scope>NUCLEOTIDE SEQUENCE [LARGE SCALE GENOMIC DNA]</scope>
    <source>
        <strain evidence="5 6">AK1</strain>
    </source>
</reference>
<dbReference type="Gene3D" id="3.20.20.450">
    <property type="entry name" value="EAL domain"/>
    <property type="match status" value="1"/>
</dbReference>
<dbReference type="InterPro" id="IPR043128">
    <property type="entry name" value="Rev_trsase/Diguanyl_cyclase"/>
</dbReference>
<dbReference type="NCBIfam" id="TIGR00254">
    <property type="entry name" value="GGDEF"/>
    <property type="match status" value="1"/>
</dbReference>
<keyword evidence="2" id="KW-0472">Membrane</keyword>
<protein>
    <submittedName>
        <fullName evidence="5">EAL domain-containing protein</fullName>
    </submittedName>
</protein>
<dbReference type="SUPFAM" id="SSF55073">
    <property type="entry name" value="Nucleotide cyclase"/>
    <property type="match status" value="1"/>
</dbReference>
<feature type="coiled-coil region" evidence="1">
    <location>
        <begin position="102"/>
        <end position="150"/>
    </location>
</feature>
<dbReference type="CDD" id="cd01949">
    <property type="entry name" value="GGDEF"/>
    <property type="match status" value="1"/>
</dbReference>
<dbReference type="InterPro" id="IPR001633">
    <property type="entry name" value="EAL_dom"/>
</dbReference>
<evidence type="ECO:0000256" key="2">
    <source>
        <dbReference type="SAM" id="Phobius"/>
    </source>
</evidence>
<feature type="domain" description="EAL" evidence="3">
    <location>
        <begin position="327"/>
        <end position="581"/>
    </location>
</feature>
<dbReference type="Pfam" id="PF00563">
    <property type="entry name" value="EAL"/>
    <property type="match status" value="1"/>
</dbReference>
<accession>A0ABV0EC75</accession>
<keyword evidence="2" id="KW-1133">Transmembrane helix</keyword>
<evidence type="ECO:0000256" key="1">
    <source>
        <dbReference type="SAM" id="Coils"/>
    </source>
</evidence>
<dbReference type="InterPro" id="IPR000160">
    <property type="entry name" value="GGDEF_dom"/>
</dbReference>
<feature type="transmembrane region" description="Helical" evidence="2">
    <location>
        <begin position="39"/>
        <end position="61"/>
    </location>
</feature>
<keyword evidence="1" id="KW-0175">Coiled coil</keyword>
<dbReference type="SUPFAM" id="SSF141868">
    <property type="entry name" value="EAL domain-like"/>
    <property type="match status" value="1"/>
</dbReference>
<dbReference type="Proteomes" id="UP001482231">
    <property type="component" value="Unassembled WGS sequence"/>
</dbReference>
<evidence type="ECO:0000313" key="5">
    <source>
        <dbReference type="EMBL" id="MEO1766169.1"/>
    </source>
</evidence>
<dbReference type="InterPro" id="IPR029787">
    <property type="entry name" value="Nucleotide_cyclase"/>
</dbReference>
<dbReference type="Gene3D" id="3.30.70.270">
    <property type="match status" value="1"/>
</dbReference>
<sequence>MFAGEVVALKAIKAAVVTTIGLALFWVSRREPDLARHPGWGMLLAGLWIVLLGDLINLAWGEAGHSLWRAPFPEGVEVVRYTAWVTGNLLLALGFWRWLPLVRQLKETRNALSAANEALERAVAARTAELEQVNERLRHDLEQRKRTERAMRHMAHHDALTGLPNRTLFRDRLTHAMAQADRYQQKLAVMFLDLDRFKAINDTLGHNVGDQLLRVVADRLRSCVRDCDTVARLGGDEFTVIVEDVADRDTAAVVAQKILDTFSQAFYLGGHEVFVTPSVGITLYPDDGEHLDHLLRNADSAMYRAKQHGRNNFQFYSPEINQRARERLLLENALRRALGREEFVLHYQPRVDLRTGRVIGAEALLRWRHPDLGLVPPGEFVAILEETGIIIQVGEWVLREACRQNRSWQDLGLPPVRMAVNLSARQFMQKDLAGMVGLTLAETRLAPEWLELEITEEVLLEHNAANASTLERLRDLGVHIAIDDFGTGYSSLSYLKRLPIHTLKIDQSFVRDITLDSDGAAIVSAIIAMACNLRLNVLAEGVETEAQLSFLRAQGCNEIQGYSFSYPLPAQEFERLLRDGRSMHVLQGLAGYYVNLLPFGNPAARH</sequence>
<proteinExistence type="predicted"/>
<organism evidence="5 6">
    <name type="scientific">Thiobacter aerophilum</name>
    <dbReference type="NCBI Taxonomy" id="3121275"/>
    <lineage>
        <taxon>Bacteria</taxon>
        <taxon>Pseudomonadati</taxon>
        <taxon>Pseudomonadota</taxon>
        <taxon>Betaproteobacteria</taxon>
        <taxon>Burkholderiales</taxon>
        <taxon>Thiobacteraceae</taxon>
        <taxon>Thiobacter</taxon>
    </lineage>
</organism>
<dbReference type="RefSeq" id="WP_347306959.1">
    <property type="nucleotide sequence ID" value="NZ_JBAJEX010000001.1"/>
</dbReference>
<feature type="transmembrane region" description="Helical" evidence="2">
    <location>
        <begin position="6"/>
        <end position="27"/>
    </location>
</feature>
<evidence type="ECO:0000313" key="6">
    <source>
        <dbReference type="Proteomes" id="UP001482231"/>
    </source>
</evidence>
<dbReference type="Pfam" id="PF00990">
    <property type="entry name" value="GGDEF"/>
    <property type="match status" value="1"/>
</dbReference>
<gene>
    <name evidence="5" type="ORF">V6E02_02930</name>
</gene>
<name>A0ABV0EC75_9BURK</name>